<accession>D8LEQ3</accession>
<name>D8LEQ3_ECTSI</name>
<feature type="region of interest" description="Disordered" evidence="1">
    <location>
        <begin position="86"/>
        <end position="281"/>
    </location>
</feature>
<feature type="compositionally biased region" description="Basic and acidic residues" evidence="1">
    <location>
        <begin position="297"/>
        <end position="306"/>
    </location>
</feature>
<evidence type="ECO:0000313" key="2">
    <source>
        <dbReference type="EMBL" id="CBN78616.1"/>
    </source>
</evidence>
<feature type="compositionally biased region" description="Basic and acidic residues" evidence="1">
    <location>
        <begin position="454"/>
        <end position="464"/>
    </location>
</feature>
<feature type="compositionally biased region" description="Low complexity" evidence="1">
    <location>
        <begin position="308"/>
        <end position="337"/>
    </location>
</feature>
<dbReference type="AlphaFoldDB" id="D8LEQ3"/>
<feature type="compositionally biased region" description="Gly residues" evidence="1">
    <location>
        <begin position="245"/>
        <end position="263"/>
    </location>
</feature>
<organism evidence="2 3">
    <name type="scientific">Ectocarpus siliculosus</name>
    <name type="common">Brown alga</name>
    <name type="synonym">Conferva siliculosa</name>
    <dbReference type="NCBI Taxonomy" id="2880"/>
    <lineage>
        <taxon>Eukaryota</taxon>
        <taxon>Sar</taxon>
        <taxon>Stramenopiles</taxon>
        <taxon>Ochrophyta</taxon>
        <taxon>PX clade</taxon>
        <taxon>Phaeophyceae</taxon>
        <taxon>Ectocarpales</taxon>
        <taxon>Ectocarpaceae</taxon>
        <taxon>Ectocarpus</taxon>
    </lineage>
</organism>
<proteinExistence type="predicted"/>
<dbReference type="Proteomes" id="UP000002630">
    <property type="component" value="Linkage Group LG27"/>
</dbReference>
<keyword evidence="3" id="KW-1185">Reference proteome</keyword>
<dbReference type="CDD" id="cd00821">
    <property type="entry name" value="PH"/>
    <property type="match status" value="1"/>
</dbReference>
<gene>
    <name evidence="2" type="ORF">Esi_0137_0071</name>
</gene>
<feature type="region of interest" description="Disordered" evidence="1">
    <location>
        <begin position="297"/>
        <end position="481"/>
    </location>
</feature>
<dbReference type="SUPFAM" id="SSF50729">
    <property type="entry name" value="PH domain-like"/>
    <property type="match status" value="1"/>
</dbReference>
<evidence type="ECO:0000256" key="1">
    <source>
        <dbReference type="SAM" id="MobiDB-lite"/>
    </source>
</evidence>
<reference evidence="2 3" key="1">
    <citation type="journal article" date="2010" name="Nature">
        <title>The Ectocarpus genome and the independent evolution of multicellularity in brown algae.</title>
        <authorList>
            <person name="Cock J.M."/>
            <person name="Sterck L."/>
            <person name="Rouze P."/>
            <person name="Scornet D."/>
            <person name="Allen A.E."/>
            <person name="Amoutzias G."/>
            <person name="Anthouard V."/>
            <person name="Artiguenave F."/>
            <person name="Aury J.M."/>
            <person name="Badger J.H."/>
            <person name="Beszteri B."/>
            <person name="Billiau K."/>
            <person name="Bonnet E."/>
            <person name="Bothwell J.H."/>
            <person name="Bowler C."/>
            <person name="Boyen C."/>
            <person name="Brownlee C."/>
            <person name="Carrano C.J."/>
            <person name="Charrier B."/>
            <person name="Cho G.Y."/>
            <person name="Coelho S.M."/>
            <person name="Collen J."/>
            <person name="Corre E."/>
            <person name="Da Silva C."/>
            <person name="Delage L."/>
            <person name="Delaroque N."/>
            <person name="Dittami S.M."/>
            <person name="Doulbeau S."/>
            <person name="Elias M."/>
            <person name="Farnham G."/>
            <person name="Gachon C.M."/>
            <person name="Gschloessl B."/>
            <person name="Heesch S."/>
            <person name="Jabbari K."/>
            <person name="Jubin C."/>
            <person name="Kawai H."/>
            <person name="Kimura K."/>
            <person name="Kloareg B."/>
            <person name="Kupper F.C."/>
            <person name="Lang D."/>
            <person name="Le Bail A."/>
            <person name="Leblanc C."/>
            <person name="Lerouge P."/>
            <person name="Lohr M."/>
            <person name="Lopez P.J."/>
            <person name="Martens C."/>
            <person name="Maumus F."/>
            <person name="Michel G."/>
            <person name="Miranda-Saavedra D."/>
            <person name="Morales J."/>
            <person name="Moreau H."/>
            <person name="Motomura T."/>
            <person name="Nagasato C."/>
            <person name="Napoli C.A."/>
            <person name="Nelson D.R."/>
            <person name="Nyvall-Collen P."/>
            <person name="Peters A.F."/>
            <person name="Pommier C."/>
            <person name="Potin P."/>
            <person name="Poulain J."/>
            <person name="Quesneville H."/>
            <person name="Read B."/>
            <person name="Rensing S.A."/>
            <person name="Ritter A."/>
            <person name="Rousvoal S."/>
            <person name="Samanta M."/>
            <person name="Samson G."/>
            <person name="Schroeder D.C."/>
            <person name="Segurens B."/>
            <person name="Strittmatter M."/>
            <person name="Tonon T."/>
            <person name="Tregear J.W."/>
            <person name="Valentin K."/>
            <person name="von Dassow P."/>
            <person name="Yamagishi T."/>
            <person name="Van de Peer Y."/>
            <person name="Wincker P."/>
        </authorList>
    </citation>
    <scope>NUCLEOTIDE SEQUENCE [LARGE SCALE GENOMIC DNA]</scope>
    <source>
        <strain evidence="3">Ec32 / CCAP1310/4</strain>
    </source>
</reference>
<feature type="compositionally biased region" description="Low complexity" evidence="1">
    <location>
        <begin position="365"/>
        <end position="385"/>
    </location>
</feature>
<dbReference type="EMBL" id="FN647981">
    <property type="protein sequence ID" value="CBN78616.1"/>
    <property type="molecule type" value="Genomic_DNA"/>
</dbReference>
<protein>
    <recommendedName>
        <fullName evidence="4">PH domain-containing protein</fullName>
    </recommendedName>
</protein>
<sequence length="626" mass="65679">MRTSNGRPAEAEAAGRTWVSLEGARHAAAWSGIDAFNGCGFDLVWASGRTWSLLCDDPFSRKSWVDALNLAIRSTANTTGDIDAIASGAGQRNVPARGPQRGRTSSTTATRRRHPPDVVRPHSPPAAGEQSSRFPRYSSVRPSAQNTGHPSPQSRGTRGSHRYGDRWSCEDRTPPGDGAVVGALVHDAIAPTEGERHNHQRRKGASRTAEQHDEAYPSDVSGPAEKGVFSPSLTCDGAGARGSDEGSGGGGTVGSMDSSGGGRGRGRSIATERSEELARASAATWEHFQQLLERSRESKARFDKAMDGTAAGVASSATTSSGSLSASAVSAPSSSSSQTGDRKAGAGVGVAGRKTRAGVPPVDLATARQEATAEAATAAAAAAARTVRDDSLRQKPPSAVVYPDGGDGGGGDGDSECERLRKELTALRATVSEEREQRRETANPVAAAKAAAAAERERDQEEAAAKAAAAAAAAATQSQAESRLEEALAKAAKAERERAEAVRQREELEKALAGEVGERRRVTNLLEARSRSESALRERLEATAAEGDLKARLASTRSQLEAVSLERDALAEELDQCISRLGDQAREVTSALRSKQQREIAEISSRLVCYPIPLAGSKVVRTQRLS</sequence>
<feature type="compositionally biased region" description="Basic and acidic residues" evidence="1">
    <location>
        <begin position="162"/>
        <end position="174"/>
    </location>
</feature>
<evidence type="ECO:0008006" key="4">
    <source>
        <dbReference type="Google" id="ProtNLM"/>
    </source>
</evidence>
<dbReference type="InParanoid" id="D8LEQ3"/>
<feature type="compositionally biased region" description="Low complexity" evidence="1">
    <location>
        <begin position="465"/>
        <end position="475"/>
    </location>
</feature>
<feature type="compositionally biased region" description="Basic and acidic residues" evidence="1">
    <location>
        <begin position="416"/>
        <end position="441"/>
    </location>
</feature>
<evidence type="ECO:0000313" key="3">
    <source>
        <dbReference type="Proteomes" id="UP000002630"/>
    </source>
</evidence>
<feature type="compositionally biased region" description="Polar residues" evidence="1">
    <location>
        <begin position="140"/>
        <end position="157"/>
    </location>
</feature>
<dbReference type="EMBL" id="FN649752">
    <property type="protein sequence ID" value="CBN78616.1"/>
    <property type="molecule type" value="Genomic_DNA"/>
</dbReference>